<gene>
    <name evidence="3" type="primary">GTF3C3_7</name>
    <name evidence="3" type="ORF">g.64661</name>
</gene>
<feature type="compositionally biased region" description="Basic and acidic residues" evidence="2">
    <location>
        <begin position="92"/>
        <end position="106"/>
    </location>
</feature>
<feature type="repeat" description="TPR" evidence="1">
    <location>
        <begin position="284"/>
        <end position="317"/>
    </location>
</feature>
<organism evidence="3">
    <name type="scientific">Anthurium amnicola</name>
    <dbReference type="NCBI Taxonomy" id="1678845"/>
    <lineage>
        <taxon>Eukaryota</taxon>
        <taxon>Viridiplantae</taxon>
        <taxon>Streptophyta</taxon>
        <taxon>Embryophyta</taxon>
        <taxon>Tracheophyta</taxon>
        <taxon>Spermatophyta</taxon>
        <taxon>Magnoliopsida</taxon>
        <taxon>Liliopsida</taxon>
        <taxon>Araceae</taxon>
        <taxon>Pothoideae</taxon>
        <taxon>Potheae</taxon>
        <taxon>Anthurium</taxon>
    </lineage>
</organism>
<dbReference type="PANTHER" id="PTHR23082">
    <property type="entry name" value="TRANSCRIPTION INITIATION FACTOR IIIC TFIIIC , POLYPEPTIDE 3-RELATED"/>
    <property type="match status" value="1"/>
</dbReference>
<name>A0A1D1ZDP0_9ARAE</name>
<dbReference type="InterPro" id="IPR019734">
    <property type="entry name" value="TPR_rpt"/>
</dbReference>
<dbReference type="SUPFAM" id="SSF48452">
    <property type="entry name" value="TPR-like"/>
    <property type="match status" value="2"/>
</dbReference>
<dbReference type="GO" id="GO:0006383">
    <property type="term" value="P:transcription by RNA polymerase III"/>
    <property type="evidence" value="ECO:0007669"/>
    <property type="project" value="InterPro"/>
</dbReference>
<dbReference type="Pfam" id="PF13181">
    <property type="entry name" value="TPR_8"/>
    <property type="match status" value="3"/>
</dbReference>
<feature type="repeat" description="TPR" evidence="1">
    <location>
        <begin position="352"/>
        <end position="385"/>
    </location>
</feature>
<dbReference type="AlphaFoldDB" id="A0A1D1ZDP0"/>
<dbReference type="Gene3D" id="1.25.40.10">
    <property type="entry name" value="Tetratricopeptide repeat domain"/>
    <property type="match status" value="2"/>
</dbReference>
<dbReference type="InterPro" id="IPR011990">
    <property type="entry name" value="TPR-like_helical_dom_sf"/>
</dbReference>
<proteinExistence type="predicted"/>
<reference evidence="3" key="1">
    <citation type="submission" date="2015-07" db="EMBL/GenBank/DDBJ databases">
        <title>Transcriptome Assembly of Anthurium amnicola.</title>
        <authorList>
            <person name="Suzuki J."/>
        </authorList>
    </citation>
    <scope>NUCLEOTIDE SEQUENCE</scope>
</reference>
<feature type="region of interest" description="Disordered" evidence="2">
    <location>
        <begin position="711"/>
        <end position="736"/>
    </location>
</feature>
<evidence type="ECO:0000256" key="1">
    <source>
        <dbReference type="PROSITE-ProRule" id="PRU00339"/>
    </source>
</evidence>
<dbReference type="EMBL" id="GDJX01002928">
    <property type="protein sequence ID" value="JAT65008.1"/>
    <property type="molecule type" value="Transcribed_RNA"/>
</dbReference>
<dbReference type="SMART" id="SM00028">
    <property type="entry name" value="TPR"/>
    <property type="match status" value="7"/>
</dbReference>
<dbReference type="GO" id="GO:0000127">
    <property type="term" value="C:transcription factor TFIIIC complex"/>
    <property type="evidence" value="ECO:0007669"/>
    <property type="project" value="TreeGrafter"/>
</dbReference>
<feature type="non-terminal residue" evidence="3">
    <location>
        <position position="1"/>
    </location>
</feature>
<dbReference type="PANTHER" id="PTHR23082:SF0">
    <property type="entry name" value="GENERAL TRANSCRIPTION FACTOR 3C POLYPEPTIDE 3"/>
    <property type="match status" value="1"/>
</dbReference>
<evidence type="ECO:0000256" key="2">
    <source>
        <dbReference type="SAM" id="MobiDB-lite"/>
    </source>
</evidence>
<feature type="compositionally biased region" description="Basic residues" evidence="2">
    <location>
        <begin position="1"/>
        <end position="14"/>
    </location>
</feature>
<feature type="compositionally biased region" description="Basic and acidic residues" evidence="2">
    <location>
        <begin position="71"/>
        <end position="85"/>
    </location>
</feature>
<dbReference type="Pfam" id="PF14559">
    <property type="entry name" value="TPR_19"/>
    <property type="match status" value="1"/>
</dbReference>
<feature type="region of interest" description="Disordered" evidence="2">
    <location>
        <begin position="1"/>
        <end position="148"/>
    </location>
</feature>
<feature type="compositionally biased region" description="Basic residues" evidence="2">
    <location>
        <begin position="226"/>
        <end position="243"/>
    </location>
</feature>
<evidence type="ECO:0000313" key="3">
    <source>
        <dbReference type="EMBL" id="JAT65008.1"/>
    </source>
</evidence>
<feature type="region of interest" description="Disordered" evidence="2">
    <location>
        <begin position="226"/>
        <end position="247"/>
    </location>
</feature>
<dbReference type="PROSITE" id="PS50005">
    <property type="entry name" value="TPR"/>
    <property type="match status" value="4"/>
</dbReference>
<accession>A0A1D1ZDP0</accession>
<dbReference type="Pfam" id="PF13174">
    <property type="entry name" value="TPR_6"/>
    <property type="match status" value="1"/>
</dbReference>
<keyword evidence="1" id="KW-0802">TPR repeat</keyword>
<feature type="repeat" description="TPR" evidence="1">
    <location>
        <begin position="530"/>
        <end position="563"/>
    </location>
</feature>
<sequence length="1014" mass="115703">HRSRTLARLRRRPVWSRSGPPSSKRWPGPDSIRVLPPSLIPRRAGGASPRRSRGAPQPRSTSAGRVASQEALRREQDEEVDARMDVEEEEGQVFRELRPDGRREEWTESTGVEGEDGWDGWDGEGEEENEVEDGDDGGDEGDGDAQEEEYSFQFEGGTYPVDVVEADAVEVEPYRLFERLDYEALAEKKRKAMFQQCGDRSTKKPKPDDTFGARFDEILETMNHSFRRRSRKPKRRGRRKGSKNRLNPEITRKLGDATLCYADKRYDEAIHLLKDLLRFAPNLSDIYHTLGLIYNANGDRKKALTYYMFAAYLAPKDPSLWKLLVAWSIEQGNTGQARYCLMKAIKADPQDARLKFDYASLYIEVGEFQEAWKSLEEIVKQHPADAWALAKVAKMYQKCGQVDKAIKVLENYIDKYPSKADLDIYSLLVILLMKSNSHGQALRYIEQAKSTFFSGKEMPLSLTVKAGVCQLFLGDTENAKVHFRCLQKDHTEYSGDLIAEVADSFSNVGLYDSALNYYSMVEETNFVENGTLHLKIGQCYLSLNERAKAIPFFYKALSSQEDNVDCRITLSSLLVEEGKLDEAVILLSPPNSSAVSTASPSSVELGSWWLNGRIKMQLAKIFHGREMIQEFVDTIYLSIHDTMDIELSNAKIKYKKRLSTSELHGRAKLLEDDERDSVFCGFRPIARKADLNKANRARKLLRKKEKEKEAAFAGRLDSQMKESDDESPNVYQKPPLPNLLKDEEHYRLILDLCKALVSLQRYCDAIGIIKRLSCSSLSNEKKEELQSLGIQVAHISEDPKHGYDDVRRYVQQHPYSSTAWHSYYKVASRLEYPYAKHLKFLHEVRETRKDCVPPMVITGHQFAMVRYQSAAREYLQAYKLQPDNALINLCVGTALINLALGFRLKNKHLCVMQGIAFLNNYQRICHSSQEALYNIARAYHIVGLYTLAIAYYEKVLAIEERDYPMAEPLENANVPNKSGYCNLHNEAAYNLHLIYKKSGALDLARQVLKSYCNP</sequence>
<feature type="repeat" description="TPR" evidence="1">
    <location>
        <begin position="929"/>
        <end position="962"/>
    </location>
</feature>
<dbReference type="InterPro" id="IPR039340">
    <property type="entry name" value="Tfc4/TFIIIC-102/Sfc4"/>
</dbReference>
<feature type="compositionally biased region" description="Acidic residues" evidence="2">
    <location>
        <begin position="113"/>
        <end position="148"/>
    </location>
</feature>
<protein>
    <submittedName>
        <fullName evidence="3">General transcription factor 3C polypeptide 3</fullName>
    </submittedName>
</protein>